<gene>
    <name evidence="2" type="ORF">AMATHDRAFT_75863</name>
</gene>
<reference evidence="2 3" key="1">
    <citation type="submission" date="2014-02" db="EMBL/GenBank/DDBJ databases">
        <title>Transposable element dynamics among asymbiotic and ectomycorrhizal Amanita fungi.</title>
        <authorList>
            <consortium name="DOE Joint Genome Institute"/>
            <person name="Hess J."/>
            <person name="Skrede I."/>
            <person name="Wolfe B."/>
            <person name="LaButti K."/>
            <person name="Ohm R.A."/>
            <person name="Grigoriev I.V."/>
            <person name="Pringle A."/>
        </authorList>
    </citation>
    <scope>NUCLEOTIDE SEQUENCE [LARGE SCALE GENOMIC DNA]</scope>
    <source>
        <strain evidence="2 3">SKay4041</strain>
    </source>
</reference>
<accession>A0A2A9NNS5</accession>
<dbReference type="InterPro" id="IPR011059">
    <property type="entry name" value="Metal-dep_hydrolase_composite"/>
</dbReference>
<dbReference type="AlphaFoldDB" id="A0A2A9NNS5"/>
<dbReference type="Proteomes" id="UP000242287">
    <property type="component" value="Unassembled WGS sequence"/>
</dbReference>
<dbReference type="InterPro" id="IPR013108">
    <property type="entry name" value="Amidohydro_3"/>
</dbReference>
<dbReference type="PANTHER" id="PTHR22642:SF2">
    <property type="entry name" value="PROTEIN LONG AFTER FAR-RED 3"/>
    <property type="match status" value="1"/>
</dbReference>
<dbReference type="InterPro" id="IPR033932">
    <property type="entry name" value="YtcJ-like"/>
</dbReference>
<dbReference type="OrthoDB" id="3501663at2759"/>
<dbReference type="InterPro" id="IPR032466">
    <property type="entry name" value="Metal_Hydrolase"/>
</dbReference>
<dbReference type="CDD" id="cd01300">
    <property type="entry name" value="YtcJ_like"/>
    <property type="match status" value="1"/>
</dbReference>
<dbReference type="Gene3D" id="3.10.310.70">
    <property type="match status" value="1"/>
</dbReference>
<evidence type="ECO:0000313" key="3">
    <source>
        <dbReference type="Proteomes" id="UP000242287"/>
    </source>
</evidence>
<dbReference type="SUPFAM" id="SSF51556">
    <property type="entry name" value="Metallo-dependent hydrolases"/>
    <property type="match status" value="1"/>
</dbReference>
<proteinExistence type="predicted"/>
<dbReference type="Gene3D" id="3.20.20.140">
    <property type="entry name" value="Metal-dependent hydrolases"/>
    <property type="match status" value="2"/>
</dbReference>
<dbReference type="Pfam" id="PF07969">
    <property type="entry name" value="Amidohydro_3"/>
    <property type="match status" value="1"/>
</dbReference>
<feature type="domain" description="Amidohydrolase 3" evidence="1">
    <location>
        <begin position="120"/>
        <end position="626"/>
    </location>
</feature>
<dbReference type="PANTHER" id="PTHR22642">
    <property type="entry name" value="IMIDAZOLONEPROPIONASE"/>
    <property type="match status" value="1"/>
</dbReference>
<organism evidence="2 3">
    <name type="scientific">Amanita thiersii Skay4041</name>
    <dbReference type="NCBI Taxonomy" id="703135"/>
    <lineage>
        <taxon>Eukaryota</taxon>
        <taxon>Fungi</taxon>
        <taxon>Dikarya</taxon>
        <taxon>Basidiomycota</taxon>
        <taxon>Agaricomycotina</taxon>
        <taxon>Agaricomycetes</taxon>
        <taxon>Agaricomycetidae</taxon>
        <taxon>Agaricales</taxon>
        <taxon>Pluteineae</taxon>
        <taxon>Amanitaceae</taxon>
        <taxon>Amanita</taxon>
    </lineage>
</organism>
<dbReference type="EMBL" id="KZ302014">
    <property type="protein sequence ID" value="PFH49981.1"/>
    <property type="molecule type" value="Genomic_DNA"/>
</dbReference>
<evidence type="ECO:0000313" key="2">
    <source>
        <dbReference type="EMBL" id="PFH49981.1"/>
    </source>
</evidence>
<dbReference type="Gene3D" id="2.30.40.10">
    <property type="entry name" value="Urease, subunit C, domain 1"/>
    <property type="match status" value="2"/>
</dbReference>
<dbReference type="STRING" id="703135.A0A2A9NNS5"/>
<dbReference type="GO" id="GO:0016810">
    <property type="term" value="F:hydrolase activity, acting on carbon-nitrogen (but not peptide) bonds"/>
    <property type="evidence" value="ECO:0007669"/>
    <property type="project" value="InterPro"/>
</dbReference>
<evidence type="ECO:0000259" key="1">
    <source>
        <dbReference type="Pfam" id="PF07969"/>
    </source>
</evidence>
<dbReference type="SUPFAM" id="SSF51338">
    <property type="entry name" value="Composite domain of metallo-dependent hydrolases"/>
    <property type="match status" value="1"/>
</dbReference>
<sequence length="629" mass="69748">MDIYIFPHQVTQFHTWSPLGSRTPFEGMQSPSRVLFLPFINRGYIVCSKSGGIYTVDDTNPTVQCIAVRDTRIVATGDLEKILSRRAVDSALSLVAGYLPWVAPLLRRLARPTIKYIPDNAIVVPGLTDAHAHVIENGYMKQLPLTEAQSVQEIVELVKQYIEAHPDIRDDPSRWVEGMGWDQTKWPGRAFPVAADLDQDPVLKGRFISLNRVDGHACWVSPAVLELMGDLPGKVDGGEVVRDTDGKPTGVFLDNAMDLVPNPPWTEEQMSSYFETTMKEALSSGLTSIHDAMSRPEMIHFFKKKAEDGELPLRLYLMGHASESEYWGPNITRLINHGKHGRLNCRAIKLVSDGATITCLCILLLDFYVDTKGALGSWGAALLQPYSDKPETNGIMVTQPNELKYLINRFYDDGWQVNVHCIGDRGNKVVLDIYEDIIEGRVGKPKADVKVWRPRIEHAQIMSLDDLERTGRLGVIPSVQPTHATSDMWYAETRLGPERVKGAYAYQTLTRTSHNGVIALGSDFPVEGVNPLLGFYAAVSRLSVDGTSPHGEGGWFPDERLTRYQALKGMTLDAAYASFSEHDLGSLVTGKKADFTVLDRNLMVVPVMEILDTKVIATIVDGEVVFGGL</sequence>
<keyword evidence="3" id="KW-1185">Reference proteome</keyword>
<name>A0A2A9NNS5_9AGAR</name>
<protein>
    <recommendedName>
        <fullName evidence="1">Amidohydrolase 3 domain-containing protein</fullName>
    </recommendedName>
</protein>